<evidence type="ECO:0000256" key="3">
    <source>
        <dbReference type="ARBA" id="ARBA00023014"/>
    </source>
</evidence>
<dbReference type="EMBL" id="LGSS01000007">
    <property type="protein sequence ID" value="KNF08410.1"/>
    <property type="molecule type" value="Genomic_DNA"/>
</dbReference>
<dbReference type="PANTHER" id="PTHR43432">
    <property type="entry name" value="SLR0285 PROTEIN"/>
    <property type="match status" value="1"/>
</dbReference>
<accession>A0A0L0WAQ3</accession>
<dbReference type="SUPFAM" id="SSF102114">
    <property type="entry name" value="Radical SAM enzymes"/>
    <property type="match status" value="1"/>
</dbReference>
<keyword evidence="1" id="KW-0479">Metal-binding</keyword>
<evidence type="ECO:0000256" key="1">
    <source>
        <dbReference type="ARBA" id="ARBA00022723"/>
    </source>
</evidence>
<dbReference type="AlphaFoldDB" id="A0A0L0WAQ3"/>
<dbReference type="Gene3D" id="3.80.30.30">
    <property type="match status" value="1"/>
</dbReference>
<sequence length="257" mass="29954">MKKVNNFIQRKSLIYKTNVEYGDYTINHIQGCSHGCKYPCYAYMMKKRFGKIKTYEDWIKPAIVENTLELLDMEIPKFKDKITTLHLCFTTDPFMYGYDEIKALSLAVIRKLNDAGIKCSILTKGLLPIELKEYSKDNEYGITLVSLNEDYRKRIEPGAAPYKQRLSSLRALHDAGFKTWVSIEPYPTPNIIEQNLDDILEAISFTDKIIFGRTNYSKEITAFKKHKEFYNEQAEIVIKFCRERNISFHIKDGTVKP</sequence>
<evidence type="ECO:0000259" key="4">
    <source>
        <dbReference type="Pfam" id="PF04055"/>
    </source>
</evidence>
<keyword evidence="3" id="KW-0411">Iron-sulfur</keyword>
<dbReference type="OrthoDB" id="9787478at2"/>
<dbReference type="InterPro" id="IPR058240">
    <property type="entry name" value="rSAM_sf"/>
</dbReference>
<evidence type="ECO:0000256" key="2">
    <source>
        <dbReference type="ARBA" id="ARBA00023004"/>
    </source>
</evidence>
<feature type="domain" description="Radical SAM core" evidence="4">
    <location>
        <begin position="26"/>
        <end position="201"/>
    </location>
</feature>
<dbReference type="STRING" id="1503.CLPU_7c00380"/>
<dbReference type="Proteomes" id="UP000037267">
    <property type="component" value="Unassembled WGS sequence"/>
</dbReference>
<keyword evidence="6" id="KW-1185">Reference proteome</keyword>
<gene>
    <name evidence="5" type="ORF">CLPU_7c00380</name>
</gene>
<dbReference type="GO" id="GO:0016829">
    <property type="term" value="F:lyase activity"/>
    <property type="evidence" value="ECO:0007669"/>
    <property type="project" value="UniProtKB-KW"/>
</dbReference>
<evidence type="ECO:0000313" key="5">
    <source>
        <dbReference type="EMBL" id="KNF08410.1"/>
    </source>
</evidence>
<dbReference type="GO" id="GO:0046872">
    <property type="term" value="F:metal ion binding"/>
    <property type="evidence" value="ECO:0007669"/>
    <property type="project" value="UniProtKB-KW"/>
</dbReference>
<dbReference type="PANTHER" id="PTHR43432:SF6">
    <property type="entry name" value="RADICAL SAM CORE DOMAIN-CONTAINING PROTEIN"/>
    <property type="match status" value="1"/>
</dbReference>
<comment type="caution">
    <text evidence="5">The sequence shown here is derived from an EMBL/GenBank/DDBJ whole genome shotgun (WGS) entry which is preliminary data.</text>
</comment>
<keyword evidence="2" id="KW-0408">Iron</keyword>
<dbReference type="Pfam" id="PF04055">
    <property type="entry name" value="Radical_SAM"/>
    <property type="match status" value="1"/>
</dbReference>
<dbReference type="GO" id="GO:0051536">
    <property type="term" value="F:iron-sulfur cluster binding"/>
    <property type="evidence" value="ECO:0007669"/>
    <property type="project" value="UniProtKB-KW"/>
</dbReference>
<reference evidence="6" key="1">
    <citation type="submission" date="2015-07" db="EMBL/GenBank/DDBJ databases">
        <title>Draft genome sequence of the purine-degrading Gottschalkia purinilyticum DSM 1384 (formerly Clostridium purinilyticum).</title>
        <authorList>
            <person name="Poehlein A."/>
            <person name="Schiel-Bengelsdorf B."/>
            <person name="Bengelsdorf F.R."/>
            <person name="Daniel R."/>
            <person name="Duerre P."/>
        </authorList>
    </citation>
    <scope>NUCLEOTIDE SEQUENCE [LARGE SCALE GENOMIC DNA]</scope>
    <source>
        <strain evidence="6">DSM 1384</strain>
    </source>
</reference>
<protein>
    <submittedName>
        <fullName evidence="5">DNA repair photolyase</fullName>
    </submittedName>
</protein>
<keyword evidence="5" id="KW-0456">Lyase</keyword>
<evidence type="ECO:0000313" key="6">
    <source>
        <dbReference type="Proteomes" id="UP000037267"/>
    </source>
</evidence>
<dbReference type="InterPro" id="IPR007197">
    <property type="entry name" value="rSAM"/>
</dbReference>
<dbReference type="InterPro" id="IPR040086">
    <property type="entry name" value="MJ0683-like"/>
</dbReference>
<name>A0A0L0WAQ3_GOTPU</name>
<dbReference type="SFLD" id="SFLDS00029">
    <property type="entry name" value="Radical_SAM"/>
    <property type="match status" value="1"/>
</dbReference>
<dbReference type="PATRIC" id="fig|1503.3.peg.3025"/>
<dbReference type="CDD" id="cd01335">
    <property type="entry name" value="Radical_SAM"/>
    <property type="match status" value="1"/>
</dbReference>
<organism evidence="5 6">
    <name type="scientific">Gottschalkia purinilytica</name>
    <name type="common">Clostridium purinilyticum</name>
    <dbReference type="NCBI Taxonomy" id="1503"/>
    <lineage>
        <taxon>Bacteria</taxon>
        <taxon>Bacillati</taxon>
        <taxon>Bacillota</taxon>
        <taxon>Tissierellia</taxon>
        <taxon>Tissierellales</taxon>
        <taxon>Gottschalkiaceae</taxon>
        <taxon>Gottschalkia</taxon>
    </lineage>
</organism>
<dbReference type="SFLD" id="SFLDG01084">
    <property type="entry name" value="Uncharacterised_Radical_SAM_Su"/>
    <property type="match status" value="1"/>
</dbReference>
<proteinExistence type="predicted"/>
<dbReference type="RefSeq" id="WP_050355247.1">
    <property type="nucleotide sequence ID" value="NZ_LGSS01000007.1"/>
</dbReference>